<feature type="domain" description="ZZ-type" evidence="5">
    <location>
        <begin position="192"/>
        <end position="246"/>
    </location>
</feature>
<dbReference type="Proteomes" id="UP000596742">
    <property type="component" value="Unassembled WGS sequence"/>
</dbReference>
<dbReference type="PANTHER" id="PTHR24202:SF4">
    <property type="entry name" value="E3 UBIQUITIN-PROTEIN LIGASE MIB2-RELATED"/>
    <property type="match status" value="1"/>
</dbReference>
<dbReference type="GO" id="GO:0004842">
    <property type="term" value="F:ubiquitin-protein transferase activity"/>
    <property type="evidence" value="ECO:0007669"/>
    <property type="project" value="InterPro"/>
</dbReference>
<dbReference type="EMBL" id="UYJE01009021">
    <property type="protein sequence ID" value="VDI69373.1"/>
    <property type="molecule type" value="Genomic_DNA"/>
</dbReference>
<dbReference type="OrthoDB" id="6153504at2759"/>
<dbReference type="GO" id="GO:0016567">
    <property type="term" value="P:protein ubiquitination"/>
    <property type="evidence" value="ECO:0007669"/>
    <property type="project" value="UniProtKB-UniPathway"/>
</dbReference>
<dbReference type="GO" id="GO:0008270">
    <property type="term" value="F:zinc ion binding"/>
    <property type="evidence" value="ECO:0007669"/>
    <property type="project" value="UniProtKB-KW"/>
</dbReference>
<dbReference type="InterPro" id="IPR000433">
    <property type="entry name" value="Znf_ZZ"/>
</dbReference>
<dbReference type="PROSITE" id="PS50135">
    <property type="entry name" value="ZF_ZZ_2"/>
    <property type="match status" value="1"/>
</dbReference>
<gene>
    <name evidence="6" type="ORF">MGAL_10B038993</name>
</gene>
<comment type="caution">
    <text evidence="6">The sequence shown here is derived from an EMBL/GenBank/DDBJ whole genome shotgun (WGS) entry which is preliminary data.</text>
</comment>
<reference evidence="6" key="1">
    <citation type="submission" date="2018-11" db="EMBL/GenBank/DDBJ databases">
        <authorList>
            <person name="Alioto T."/>
            <person name="Alioto T."/>
        </authorList>
    </citation>
    <scope>NUCLEOTIDE SEQUENCE</scope>
</reference>
<dbReference type="UniPathway" id="UPA00143"/>
<keyword evidence="1" id="KW-0479">Metal-binding</keyword>
<dbReference type="SUPFAM" id="SSF159034">
    <property type="entry name" value="Mib/herc2 domain-like"/>
    <property type="match status" value="1"/>
</dbReference>
<dbReference type="SUPFAM" id="SSF57850">
    <property type="entry name" value="RING/U-box"/>
    <property type="match status" value="1"/>
</dbReference>
<dbReference type="Gene3D" id="2.30.30.40">
    <property type="entry name" value="SH3 Domains"/>
    <property type="match status" value="2"/>
</dbReference>
<evidence type="ECO:0000313" key="7">
    <source>
        <dbReference type="Proteomes" id="UP000596742"/>
    </source>
</evidence>
<sequence>MPPRENQKFTHALGIQPNAIVHLYGDPKHKGRVEQFLENAIETYRSDANVDWSDNSKGSYRVGRNGQCDLKFTVAAKGPMYYEQHLPIAAVENLQKGARVVRGPGWDDDNDCDGGLGYLGTVTHVGDIRGKENITAQEESVKNKQKKRMSKLNMVTLKLDVKVQWDNGNIEDYSLSSNCLRLFDNGPSGVYHEGYVCGCCLMPEEYICGIRWKCNTCHDFDLCNICYMSDEHDLGHMFQRIVTANVRDNMPTPREHPRTAVKTQSYGIFKDATVVEVDPEKDVSIAEEKTGTVQDICDCMVDTGRSEVEVMWFKDRSKSSHRILDLKYLSGGAFFYYYDHLPALGRGKCLILLSNDEMFLIKKEKEIY</sequence>
<dbReference type="AlphaFoldDB" id="A0A8B6GUM7"/>
<evidence type="ECO:0000256" key="4">
    <source>
        <dbReference type="PROSITE-ProRule" id="PRU00228"/>
    </source>
</evidence>
<dbReference type="InterPro" id="IPR043145">
    <property type="entry name" value="Znf_ZZ_sf"/>
</dbReference>
<evidence type="ECO:0000313" key="6">
    <source>
        <dbReference type="EMBL" id="VDI69373.1"/>
    </source>
</evidence>
<protein>
    <recommendedName>
        <fullName evidence="5">ZZ-type domain-containing protein</fullName>
    </recommendedName>
</protein>
<organism evidence="6 7">
    <name type="scientific">Mytilus galloprovincialis</name>
    <name type="common">Mediterranean mussel</name>
    <dbReference type="NCBI Taxonomy" id="29158"/>
    <lineage>
        <taxon>Eukaryota</taxon>
        <taxon>Metazoa</taxon>
        <taxon>Spiralia</taxon>
        <taxon>Lophotrochozoa</taxon>
        <taxon>Mollusca</taxon>
        <taxon>Bivalvia</taxon>
        <taxon>Autobranchia</taxon>
        <taxon>Pteriomorphia</taxon>
        <taxon>Mytilida</taxon>
        <taxon>Mytiloidea</taxon>
        <taxon>Mytilidae</taxon>
        <taxon>Mytilinae</taxon>
        <taxon>Mytilus</taxon>
    </lineage>
</organism>
<accession>A0A8B6GUM7</accession>
<dbReference type="Gene3D" id="3.30.60.90">
    <property type="match status" value="1"/>
</dbReference>
<proteinExistence type="predicted"/>
<evidence type="ECO:0000256" key="3">
    <source>
        <dbReference type="ARBA" id="ARBA00022833"/>
    </source>
</evidence>
<dbReference type="PANTHER" id="PTHR24202">
    <property type="entry name" value="E3 UBIQUITIN-PROTEIN LIGASE MIB2"/>
    <property type="match status" value="1"/>
</dbReference>
<evidence type="ECO:0000256" key="1">
    <source>
        <dbReference type="ARBA" id="ARBA00022723"/>
    </source>
</evidence>
<evidence type="ECO:0000256" key="2">
    <source>
        <dbReference type="ARBA" id="ARBA00022771"/>
    </source>
</evidence>
<keyword evidence="7" id="KW-1185">Reference proteome</keyword>
<name>A0A8B6GUM7_MYTGA</name>
<keyword evidence="2 4" id="KW-0863">Zinc-finger</keyword>
<dbReference type="InterPro" id="IPR037252">
    <property type="entry name" value="Mib_Herc2_sf"/>
</dbReference>
<keyword evidence="3" id="KW-0862">Zinc</keyword>
<dbReference type="GO" id="GO:0005737">
    <property type="term" value="C:cytoplasm"/>
    <property type="evidence" value="ECO:0007669"/>
    <property type="project" value="TreeGrafter"/>
</dbReference>
<evidence type="ECO:0000259" key="5">
    <source>
        <dbReference type="PROSITE" id="PS50135"/>
    </source>
</evidence>